<dbReference type="SUPFAM" id="SSF52540">
    <property type="entry name" value="P-loop containing nucleoside triphosphate hydrolases"/>
    <property type="match status" value="1"/>
</dbReference>
<keyword evidence="8" id="KW-0406">Ion transport</keyword>
<keyword evidence="5" id="KW-0067">ATP-binding</keyword>
<evidence type="ECO:0000313" key="13">
    <source>
        <dbReference type="Proteomes" id="UP000033562"/>
    </source>
</evidence>
<dbReference type="PANTHER" id="PTHR42734">
    <property type="entry name" value="METAL TRANSPORT SYSTEM ATP-BINDING PROTEIN TM_0124-RELATED"/>
    <property type="match status" value="1"/>
</dbReference>
<keyword evidence="13" id="KW-1185">Reference proteome</keyword>
<protein>
    <submittedName>
        <fullName evidence="12">ABC transporter family protein</fullName>
    </submittedName>
</protein>
<gene>
    <name evidence="12" type="ORF">NLO413_0013</name>
</gene>
<sequence length="214" mass="24573">MLFFYGQEKVIDDVSFSIKSGEIVTILGPNGGGKTSLVRILIGIYKNYYGSVQYSKKLTIGYLPQHFSMNYLIPMTIEYFLLNSYSKKVQTQNLDNILEHVNIAKILKRQISEISTGELQLVLLARCLMMEPDLIILDEPVSCMDVNAKDVFYKLIYNLVDMYHLSIIMTSHDLRSIMSHSNRVICINHKIYCDGYPSEITSNKNFLNLFPTYV</sequence>
<dbReference type="Pfam" id="PF00005">
    <property type="entry name" value="ABC_tran"/>
    <property type="match status" value="1"/>
</dbReference>
<keyword evidence="9" id="KW-0472">Membrane</keyword>
<reference evidence="12 13" key="1">
    <citation type="submission" date="2015-02" db="EMBL/GenBank/DDBJ databases">
        <title>Genome Sequencing of Rickettsiales.</title>
        <authorList>
            <person name="Daugherty S.C."/>
            <person name="Su Q."/>
            <person name="Abolude K."/>
            <person name="Beier-Sexton M."/>
            <person name="Carlyon J.A."/>
            <person name="Carter R."/>
            <person name="Day N.P."/>
            <person name="Dumler S.J."/>
            <person name="Dyachenko V."/>
            <person name="Godinez A."/>
            <person name="Kurtti T.J."/>
            <person name="Lichay M."/>
            <person name="Mullins K.E."/>
            <person name="Ott S."/>
            <person name="Pappas-Brown V."/>
            <person name="Paris D.H."/>
            <person name="Patel P."/>
            <person name="Richards A.L."/>
            <person name="Sadzewicz L."/>
            <person name="Sears K."/>
            <person name="Seidman D."/>
            <person name="Sengamalay N."/>
            <person name="Stenos J."/>
            <person name="Tallon L.J."/>
            <person name="Vincent G."/>
            <person name="Fraser C.M."/>
            <person name="Munderloh U."/>
            <person name="Dunning-Hotopp J.C."/>
        </authorList>
    </citation>
    <scope>NUCLEOTIDE SEQUENCE [LARGE SCALE GENOMIC DNA]</scope>
    <source>
        <strain evidence="12 13">RAC413</strain>
    </source>
</reference>
<evidence type="ECO:0000256" key="1">
    <source>
        <dbReference type="ARBA" id="ARBA00005417"/>
    </source>
</evidence>
<dbReference type="PROSITE" id="PS50893">
    <property type="entry name" value="ABC_TRANSPORTER_2"/>
    <property type="match status" value="1"/>
</dbReference>
<keyword evidence="6" id="KW-0864">Zinc transport</keyword>
<dbReference type="PANTHER" id="PTHR42734:SF17">
    <property type="entry name" value="METAL TRANSPORT SYSTEM ATP-BINDING PROTEIN TM_0124-RELATED"/>
    <property type="match status" value="1"/>
</dbReference>
<evidence type="ECO:0000256" key="5">
    <source>
        <dbReference type="ARBA" id="ARBA00022840"/>
    </source>
</evidence>
<evidence type="ECO:0000313" key="12">
    <source>
        <dbReference type="EMBL" id="KJV68653.1"/>
    </source>
</evidence>
<dbReference type="PATRIC" id="fig|1359163.3.peg.13"/>
<dbReference type="EMBL" id="LANX01000001">
    <property type="protein sequence ID" value="KJV68653.1"/>
    <property type="molecule type" value="Genomic_DNA"/>
</dbReference>
<accession>A0A0F3NKS5</accession>
<name>A0A0F3NKS5_9RICK</name>
<evidence type="ECO:0000256" key="4">
    <source>
        <dbReference type="ARBA" id="ARBA00022833"/>
    </source>
</evidence>
<evidence type="ECO:0000256" key="9">
    <source>
        <dbReference type="ARBA" id="ARBA00023136"/>
    </source>
</evidence>
<dbReference type="InterPro" id="IPR003439">
    <property type="entry name" value="ABC_transporter-like_ATP-bd"/>
</dbReference>
<evidence type="ECO:0000256" key="6">
    <source>
        <dbReference type="ARBA" id="ARBA00022906"/>
    </source>
</evidence>
<dbReference type="InterPro" id="IPR050153">
    <property type="entry name" value="Metal_Ion_Import_ABC"/>
</dbReference>
<dbReference type="InterPro" id="IPR027417">
    <property type="entry name" value="P-loop_NTPase"/>
</dbReference>
<keyword evidence="7" id="KW-1278">Translocase</keyword>
<dbReference type="Proteomes" id="UP000033562">
    <property type="component" value="Unassembled WGS sequence"/>
</dbReference>
<evidence type="ECO:0000256" key="2">
    <source>
        <dbReference type="ARBA" id="ARBA00022448"/>
    </source>
</evidence>
<evidence type="ECO:0000256" key="8">
    <source>
        <dbReference type="ARBA" id="ARBA00023065"/>
    </source>
</evidence>
<keyword evidence="2" id="KW-0813">Transport</keyword>
<dbReference type="GO" id="GO:0016887">
    <property type="term" value="F:ATP hydrolysis activity"/>
    <property type="evidence" value="ECO:0007669"/>
    <property type="project" value="InterPro"/>
</dbReference>
<evidence type="ECO:0000256" key="7">
    <source>
        <dbReference type="ARBA" id="ARBA00022967"/>
    </source>
</evidence>
<dbReference type="GO" id="GO:0006829">
    <property type="term" value="P:zinc ion transport"/>
    <property type="evidence" value="ECO:0007669"/>
    <property type="project" value="UniProtKB-KW"/>
</dbReference>
<dbReference type="InterPro" id="IPR003593">
    <property type="entry name" value="AAA+_ATPase"/>
</dbReference>
<comment type="caution">
    <text evidence="12">The sequence shown here is derived from an EMBL/GenBank/DDBJ whole genome shotgun (WGS) entry which is preliminary data.</text>
</comment>
<dbReference type="SMART" id="SM00382">
    <property type="entry name" value="AAA"/>
    <property type="match status" value="1"/>
</dbReference>
<comment type="similarity">
    <text evidence="1">Belongs to the ABC transporter superfamily.</text>
</comment>
<dbReference type="Gene3D" id="3.40.50.300">
    <property type="entry name" value="P-loop containing nucleotide triphosphate hydrolases"/>
    <property type="match status" value="1"/>
</dbReference>
<proteinExistence type="inferred from homology"/>
<evidence type="ECO:0000256" key="10">
    <source>
        <dbReference type="ARBA" id="ARBA00024725"/>
    </source>
</evidence>
<comment type="function">
    <text evidence="10">Part of an ABC transporter complex. Transmembrane domains (TMD) form a pore in the inner membrane and the ATP-binding domain (NBD) is responsible for energy generation.</text>
</comment>
<evidence type="ECO:0000259" key="11">
    <source>
        <dbReference type="PROSITE" id="PS50893"/>
    </source>
</evidence>
<dbReference type="AlphaFoldDB" id="A0A0F3NKS5"/>
<keyword evidence="4" id="KW-0862">Zinc</keyword>
<dbReference type="GO" id="GO:0005524">
    <property type="term" value="F:ATP binding"/>
    <property type="evidence" value="ECO:0007669"/>
    <property type="project" value="UniProtKB-KW"/>
</dbReference>
<dbReference type="STRING" id="1359163.NLO413_0013"/>
<organism evidence="12 13">
    <name type="scientific">Candidatus Neoehrlichia procyonis str. RAC413</name>
    <dbReference type="NCBI Taxonomy" id="1359163"/>
    <lineage>
        <taxon>Bacteria</taxon>
        <taxon>Pseudomonadati</taxon>
        <taxon>Pseudomonadota</taxon>
        <taxon>Alphaproteobacteria</taxon>
        <taxon>Rickettsiales</taxon>
        <taxon>Anaplasmataceae</taxon>
        <taxon>Candidatus Neoehrlichia</taxon>
    </lineage>
</organism>
<evidence type="ECO:0000256" key="3">
    <source>
        <dbReference type="ARBA" id="ARBA00022741"/>
    </source>
</evidence>
<feature type="domain" description="ABC transporter" evidence="11">
    <location>
        <begin position="2"/>
        <end position="213"/>
    </location>
</feature>
<keyword evidence="3" id="KW-0547">Nucleotide-binding</keyword>